<accession>A0A2P9AG78</accession>
<keyword evidence="3" id="KW-0804">Transcription</keyword>
<dbReference type="PANTHER" id="PTHR30154">
    <property type="entry name" value="LEUCINE-RESPONSIVE REGULATORY PROTEIN"/>
    <property type="match status" value="1"/>
</dbReference>
<dbReference type="GO" id="GO:0043565">
    <property type="term" value="F:sequence-specific DNA binding"/>
    <property type="evidence" value="ECO:0007669"/>
    <property type="project" value="InterPro"/>
</dbReference>
<dbReference type="InterPro" id="IPR019888">
    <property type="entry name" value="Tscrpt_reg_AsnC-like"/>
</dbReference>
<organism evidence="5 6">
    <name type="scientific">Mesorhizobium delmotii</name>
    <dbReference type="NCBI Taxonomy" id="1631247"/>
    <lineage>
        <taxon>Bacteria</taxon>
        <taxon>Pseudomonadati</taxon>
        <taxon>Pseudomonadota</taxon>
        <taxon>Alphaproteobacteria</taxon>
        <taxon>Hyphomicrobiales</taxon>
        <taxon>Phyllobacteriaceae</taxon>
        <taxon>Mesorhizobium</taxon>
    </lineage>
</organism>
<dbReference type="AlphaFoldDB" id="A0A2P9AG78"/>
<dbReference type="GO" id="GO:0043200">
    <property type="term" value="P:response to amino acid"/>
    <property type="evidence" value="ECO:0007669"/>
    <property type="project" value="TreeGrafter"/>
</dbReference>
<dbReference type="Proteomes" id="UP000245698">
    <property type="component" value="Unassembled WGS sequence"/>
</dbReference>
<dbReference type="Pfam" id="PF01037">
    <property type="entry name" value="AsnC_trans_reg"/>
    <property type="match status" value="1"/>
</dbReference>
<dbReference type="SMART" id="SM00344">
    <property type="entry name" value="HTH_ASNC"/>
    <property type="match status" value="1"/>
</dbReference>
<dbReference type="InterPro" id="IPR019887">
    <property type="entry name" value="Tscrpt_reg_AsnC/Lrp_C"/>
</dbReference>
<dbReference type="Pfam" id="PF13404">
    <property type="entry name" value="HTH_AsnC-type"/>
    <property type="match status" value="1"/>
</dbReference>
<sequence>MSTEDIDDYDRKILEIIQVDAELPASTIAEVVNLSASAVQRRIKRLKDLGVIVATVAVVDGKKVGRPLVFLAAVEVERERKDLLNQLKKWLLGESYVQQAFYTTGASDLTVIITAKDVEEYDHITQMMVEMNPNIKRINTSVCLQIYKRGSVIPTD</sequence>
<dbReference type="Gene3D" id="1.10.10.10">
    <property type="entry name" value="Winged helix-like DNA-binding domain superfamily/Winged helix DNA-binding domain"/>
    <property type="match status" value="1"/>
</dbReference>
<dbReference type="PANTHER" id="PTHR30154:SF34">
    <property type="entry name" value="TRANSCRIPTIONAL REGULATOR AZLB"/>
    <property type="match status" value="1"/>
</dbReference>
<evidence type="ECO:0000256" key="2">
    <source>
        <dbReference type="ARBA" id="ARBA00023125"/>
    </source>
</evidence>
<keyword evidence="1" id="KW-0805">Transcription regulation</keyword>
<dbReference type="RefSeq" id="WP_123147649.1">
    <property type="nucleotide sequence ID" value="NZ_FUIG01000019.1"/>
</dbReference>
<dbReference type="InterPro" id="IPR036388">
    <property type="entry name" value="WH-like_DNA-bd_sf"/>
</dbReference>
<evidence type="ECO:0000313" key="6">
    <source>
        <dbReference type="Proteomes" id="UP000245698"/>
    </source>
</evidence>
<dbReference type="InterPro" id="IPR000485">
    <property type="entry name" value="AsnC-type_HTH_dom"/>
</dbReference>
<dbReference type="SUPFAM" id="SSF46785">
    <property type="entry name" value="Winged helix' DNA-binding domain"/>
    <property type="match status" value="1"/>
</dbReference>
<dbReference type="GO" id="GO:0006355">
    <property type="term" value="P:regulation of DNA-templated transcription"/>
    <property type="evidence" value="ECO:0007669"/>
    <property type="project" value="UniProtKB-ARBA"/>
</dbReference>
<evidence type="ECO:0000313" key="5">
    <source>
        <dbReference type="EMBL" id="SJM30120.1"/>
    </source>
</evidence>
<keyword evidence="2" id="KW-0238">DNA-binding</keyword>
<evidence type="ECO:0000256" key="1">
    <source>
        <dbReference type="ARBA" id="ARBA00023015"/>
    </source>
</evidence>
<evidence type="ECO:0000256" key="3">
    <source>
        <dbReference type="ARBA" id="ARBA00023163"/>
    </source>
</evidence>
<dbReference type="PRINTS" id="PR00033">
    <property type="entry name" value="HTHASNC"/>
</dbReference>
<dbReference type="EMBL" id="FUIG01000019">
    <property type="protein sequence ID" value="SJM30120.1"/>
    <property type="molecule type" value="Genomic_DNA"/>
</dbReference>
<gene>
    <name evidence="5" type="ORF">BQ8482_130019</name>
</gene>
<feature type="domain" description="HTH asnC-type" evidence="4">
    <location>
        <begin position="6"/>
        <end position="67"/>
    </location>
</feature>
<reference evidence="6" key="1">
    <citation type="submission" date="2016-12" db="EMBL/GenBank/DDBJ databases">
        <authorList>
            <person name="Brunel B."/>
        </authorList>
    </citation>
    <scope>NUCLEOTIDE SEQUENCE [LARGE SCALE GENOMIC DNA]</scope>
</reference>
<dbReference type="PROSITE" id="PS50956">
    <property type="entry name" value="HTH_ASNC_2"/>
    <property type="match status" value="1"/>
</dbReference>
<dbReference type="GO" id="GO:0005829">
    <property type="term" value="C:cytosol"/>
    <property type="evidence" value="ECO:0007669"/>
    <property type="project" value="TreeGrafter"/>
</dbReference>
<keyword evidence="6" id="KW-1185">Reference proteome</keyword>
<dbReference type="InterPro" id="IPR011008">
    <property type="entry name" value="Dimeric_a/b-barrel"/>
</dbReference>
<dbReference type="Gene3D" id="3.30.70.920">
    <property type="match status" value="1"/>
</dbReference>
<proteinExistence type="predicted"/>
<dbReference type="SUPFAM" id="SSF54909">
    <property type="entry name" value="Dimeric alpha+beta barrel"/>
    <property type="match status" value="1"/>
</dbReference>
<dbReference type="InterPro" id="IPR011991">
    <property type="entry name" value="ArsR-like_HTH"/>
</dbReference>
<evidence type="ECO:0000259" key="4">
    <source>
        <dbReference type="PROSITE" id="PS50956"/>
    </source>
</evidence>
<name>A0A2P9AG78_9HYPH</name>
<protein>
    <submittedName>
        <fullName evidence="5">AsnC family transcriptional regulator</fullName>
    </submittedName>
</protein>
<dbReference type="InterPro" id="IPR036390">
    <property type="entry name" value="WH_DNA-bd_sf"/>
</dbReference>
<dbReference type="CDD" id="cd00090">
    <property type="entry name" value="HTH_ARSR"/>
    <property type="match status" value="1"/>
</dbReference>